<evidence type="ECO:0000313" key="4">
    <source>
        <dbReference type="EMBL" id="GAJ05372.1"/>
    </source>
</evidence>
<proteinExistence type="predicted"/>
<evidence type="ECO:0000259" key="3">
    <source>
        <dbReference type="Pfam" id="PF01467"/>
    </source>
</evidence>
<evidence type="ECO:0000256" key="2">
    <source>
        <dbReference type="ARBA" id="ARBA00022695"/>
    </source>
</evidence>
<dbReference type="GO" id="GO:0016779">
    <property type="term" value="F:nucleotidyltransferase activity"/>
    <property type="evidence" value="ECO:0007669"/>
    <property type="project" value="UniProtKB-KW"/>
</dbReference>
<keyword evidence="2" id="KW-0548">Nucleotidyltransferase</keyword>
<accession>X1UP48</accession>
<feature type="domain" description="Cytidyltransferase-like" evidence="3">
    <location>
        <begin position="3"/>
        <end position="84"/>
    </location>
</feature>
<dbReference type="PANTHER" id="PTHR43793">
    <property type="entry name" value="FAD SYNTHASE"/>
    <property type="match status" value="1"/>
</dbReference>
<dbReference type="AlphaFoldDB" id="X1UP48"/>
<reference evidence="4" key="1">
    <citation type="journal article" date="2014" name="Front. Microbiol.">
        <title>High frequency of phylogenetically diverse reductive dehalogenase-homologous genes in deep subseafloor sedimentary metagenomes.</title>
        <authorList>
            <person name="Kawai M."/>
            <person name="Futagami T."/>
            <person name="Toyoda A."/>
            <person name="Takaki Y."/>
            <person name="Nishi S."/>
            <person name="Hori S."/>
            <person name="Arai W."/>
            <person name="Tsubouchi T."/>
            <person name="Morono Y."/>
            <person name="Uchiyama I."/>
            <person name="Ito T."/>
            <person name="Fujiyama A."/>
            <person name="Inagaki F."/>
            <person name="Takami H."/>
        </authorList>
    </citation>
    <scope>NUCLEOTIDE SEQUENCE</scope>
    <source>
        <strain evidence="4">Expedition CK06-06</strain>
    </source>
</reference>
<dbReference type="PANTHER" id="PTHR43793:SF1">
    <property type="entry name" value="FAD SYNTHASE"/>
    <property type="match status" value="1"/>
</dbReference>
<gene>
    <name evidence="4" type="ORF">S12H4_53845</name>
</gene>
<dbReference type="Gene3D" id="3.40.50.620">
    <property type="entry name" value="HUPs"/>
    <property type="match status" value="1"/>
</dbReference>
<sequence length="97" mass="11522">MKRAIVPFIERVEIVRSVRYVDAVVAQDSMNKLQAYKKLKFDVMFVGDDWYSTEKWKEIEEEMKEVSVNVIYLPYTKDVSSSVISNFLYNEKEQLNE</sequence>
<dbReference type="InterPro" id="IPR014729">
    <property type="entry name" value="Rossmann-like_a/b/a_fold"/>
</dbReference>
<dbReference type="InterPro" id="IPR050385">
    <property type="entry name" value="Archaeal_FAD_synthase"/>
</dbReference>
<dbReference type="SUPFAM" id="SSF52374">
    <property type="entry name" value="Nucleotidylyl transferase"/>
    <property type="match status" value="1"/>
</dbReference>
<organism evidence="4">
    <name type="scientific">marine sediment metagenome</name>
    <dbReference type="NCBI Taxonomy" id="412755"/>
    <lineage>
        <taxon>unclassified sequences</taxon>
        <taxon>metagenomes</taxon>
        <taxon>ecological metagenomes</taxon>
    </lineage>
</organism>
<comment type="caution">
    <text evidence="4">The sequence shown here is derived from an EMBL/GenBank/DDBJ whole genome shotgun (WGS) entry which is preliminary data.</text>
</comment>
<protein>
    <recommendedName>
        <fullName evidence="3">Cytidyltransferase-like domain-containing protein</fullName>
    </recommendedName>
</protein>
<evidence type="ECO:0000256" key="1">
    <source>
        <dbReference type="ARBA" id="ARBA00022679"/>
    </source>
</evidence>
<name>X1UP48_9ZZZZ</name>
<dbReference type="EMBL" id="BARW01034343">
    <property type="protein sequence ID" value="GAJ05372.1"/>
    <property type="molecule type" value="Genomic_DNA"/>
</dbReference>
<dbReference type="InterPro" id="IPR004821">
    <property type="entry name" value="Cyt_trans-like"/>
</dbReference>
<dbReference type="Pfam" id="PF01467">
    <property type="entry name" value="CTP_transf_like"/>
    <property type="match status" value="1"/>
</dbReference>
<keyword evidence="1" id="KW-0808">Transferase</keyword>